<dbReference type="Proteomes" id="UP000076998">
    <property type="component" value="Unassembled WGS sequence"/>
</dbReference>
<gene>
    <name evidence="3" type="ORF">AYL44_04780</name>
</gene>
<dbReference type="InterPro" id="IPR057446">
    <property type="entry name" value="PH_bac"/>
</dbReference>
<dbReference type="AlphaFoldDB" id="A0A177KEL0"/>
<dbReference type="EMBL" id="LSTV01000001">
    <property type="protein sequence ID" value="OAH51564.1"/>
    <property type="molecule type" value="Genomic_DNA"/>
</dbReference>
<keyword evidence="1" id="KW-0812">Transmembrane</keyword>
<evidence type="ECO:0000259" key="2">
    <source>
        <dbReference type="Pfam" id="PF25362"/>
    </source>
</evidence>
<feature type="domain" description="PH" evidence="2">
    <location>
        <begin position="38"/>
        <end position="150"/>
    </location>
</feature>
<comment type="caution">
    <text evidence="3">The sequence shown here is derived from an EMBL/GenBank/DDBJ whole genome shotgun (WGS) entry which is preliminary data.</text>
</comment>
<dbReference type="RefSeq" id="WP_064002072.1">
    <property type="nucleotide sequence ID" value="NZ_LSTV01000001.1"/>
</dbReference>
<evidence type="ECO:0000256" key="1">
    <source>
        <dbReference type="SAM" id="Phobius"/>
    </source>
</evidence>
<protein>
    <recommendedName>
        <fullName evidence="2">PH domain-containing protein</fullName>
    </recommendedName>
</protein>
<dbReference type="OrthoDB" id="3826692at2"/>
<organism evidence="3 4">
    <name type="scientific">Microbacterium oleivorans</name>
    <dbReference type="NCBI Taxonomy" id="273677"/>
    <lineage>
        <taxon>Bacteria</taxon>
        <taxon>Bacillati</taxon>
        <taxon>Actinomycetota</taxon>
        <taxon>Actinomycetes</taxon>
        <taxon>Micrococcales</taxon>
        <taxon>Microbacteriaceae</taxon>
        <taxon>Microbacterium</taxon>
    </lineage>
</organism>
<name>A0A177KEL0_9MICO</name>
<sequence length="177" mass="18632">MSREAAGLIMAAVAALLILAGLIAWRRRSRRDAGLTAPVGEAPAGATTRLQSEGLYVATTRHDEPLERLAIRGLAFRSRVDVTVTDRGVALDLTGQPRVFLAADRLVAAGQATVAIDRVVERDGLVRVAWTTPEGTLVDSYLRPQDTSARSLADAIAGILPATPTPTSPQQTPGSDA</sequence>
<dbReference type="Pfam" id="PF25362">
    <property type="entry name" value="bPH_11"/>
    <property type="match status" value="1"/>
</dbReference>
<proteinExistence type="predicted"/>
<feature type="transmembrane region" description="Helical" evidence="1">
    <location>
        <begin position="6"/>
        <end position="25"/>
    </location>
</feature>
<keyword evidence="1" id="KW-0472">Membrane</keyword>
<evidence type="ECO:0000313" key="3">
    <source>
        <dbReference type="EMBL" id="OAH51564.1"/>
    </source>
</evidence>
<keyword evidence="1" id="KW-1133">Transmembrane helix</keyword>
<accession>A0A177KEL0</accession>
<reference evidence="3 4" key="1">
    <citation type="submission" date="2016-02" db="EMBL/GenBank/DDBJ databases">
        <authorList>
            <person name="Wen L."/>
            <person name="He K."/>
            <person name="Yang H."/>
        </authorList>
    </citation>
    <scope>NUCLEOTIDE SEQUENCE [LARGE SCALE GENOMIC DNA]</scope>
    <source>
        <strain evidence="3 4">CD11_3</strain>
    </source>
</reference>
<evidence type="ECO:0000313" key="4">
    <source>
        <dbReference type="Proteomes" id="UP000076998"/>
    </source>
</evidence>